<dbReference type="Pfam" id="PF06985">
    <property type="entry name" value="HET"/>
    <property type="match status" value="1"/>
</dbReference>
<reference evidence="2" key="1">
    <citation type="journal article" date="2023" name="Mol. Phylogenet. Evol.">
        <title>Genome-scale phylogeny and comparative genomics of the fungal order Sordariales.</title>
        <authorList>
            <person name="Hensen N."/>
            <person name="Bonometti L."/>
            <person name="Westerberg I."/>
            <person name="Brannstrom I.O."/>
            <person name="Guillou S."/>
            <person name="Cros-Aarteil S."/>
            <person name="Calhoun S."/>
            <person name="Haridas S."/>
            <person name="Kuo A."/>
            <person name="Mondo S."/>
            <person name="Pangilinan J."/>
            <person name="Riley R."/>
            <person name="LaButti K."/>
            <person name="Andreopoulos B."/>
            <person name="Lipzen A."/>
            <person name="Chen C."/>
            <person name="Yan M."/>
            <person name="Daum C."/>
            <person name="Ng V."/>
            <person name="Clum A."/>
            <person name="Steindorff A."/>
            <person name="Ohm R.A."/>
            <person name="Martin F."/>
            <person name="Silar P."/>
            <person name="Natvig D.O."/>
            <person name="Lalanne C."/>
            <person name="Gautier V."/>
            <person name="Ament-Velasquez S.L."/>
            <person name="Kruys A."/>
            <person name="Hutchinson M.I."/>
            <person name="Powell A.J."/>
            <person name="Barry K."/>
            <person name="Miller A.N."/>
            <person name="Grigoriev I.V."/>
            <person name="Debuchy R."/>
            <person name="Gladieux P."/>
            <person name="Hiltunen Thoren M."/>
            <person name="Johannesson H."/>
        </authorList>
    </citation>
    <scope>NUCLEOTIDE SEQUENCE</scope>
    <source>
        <strain evidence="2">PSN293</strain>
    </source>
</reference>
<dbReference type="AlphaFoldDB" id="A0AAN6Y0J4"/>
<reference evidence="2" key="2">
    <citation type="submission" date="2023-05" db="EMBL/GenBank/DDBJ databases">
        <authorList>
            <consortium name="Lawrence Berkeley National Laboratory"/>
            <person name="Steindorff A."/>
            <person name="Hensen N."/>
            <person name="Bonometti L."/>
            <person name="Westerberg I."/>
            <person name="Brannstrom I.O."/>
            <person name="Guillou S."/>
            <person name="Cros-Aarteil S."/>
            <person name="Calhoun S."/>
            <person name="Haridas S."/>
            <person name="Kuo A."/>
            <person name="Mondo S."/>
            <person name="Pangilinan J."/>
            <person name="Riley R."/>
            <person name="Labutti K."/>
            <person name="Andreopoulos B."/>
            <person name="Lipzen A."/>
            <person name="Chen C."/>
            <person name="Yanf M."/>
            <person name="Daum C."/>
            <person name="Ng V."/>
            <person name="Clum A."/>
            <person name="Ohm R."/>
            <person name="Martin F."/>
            <person name="Silar P."/>
            <person name="Natvig D."/>
            <person name="Lalanne C."/>
            <person name="Gautier V."/>
            <person name="Ament-Velasquez S.L."/>
            <person name="Kruys A."/>
            <person name="Hutchinson M.I."/>
            <person name="Powell A.J."/>
            <person name="Barry K."/>
            <person name="Miller A.N."/>
            <person name="Grigoriev I.V."/>
            <person name="Debuchy R."/>
            <person name="Gladieux P."/>
            <person name="Thoren M.H."/>
            <person name="Johannesson H."/>
        </authorList>
    </citation>
    <scope>NUCLEOTIDE SEQUENCE</scope>
    <source>
        <strain evidence="2">PSN293</strain>
    </source>
</reference>
<protein>
    <submittedName>
        <fullName evidence="2">Heterokaryon incompatibility protein-domain-containing protein</fullName>
    </submittedName>
</protein>
<dbReference type="EMBL" id="MU858266">
    <property type="protein sequence ID" value="KAK4207947.1"/>
    <property type="molecule type" value="Genomic_DNA"/>
</dbReference>
<evidence type="ECO:0000259" key="1">
    <source>
        <dbReference type="Pfam" id="PF06985"/>
    </source>
</evidence>
<proteinExistence type="predicted"/>
<gene>
    <name evidence="2" type="ORF">QBC37DRAFT_454203</name>
</gene>
<evidence type="ECO:0000313" key="3">
    <source>
        <dbReference type="Proteomes" id="UP001301769"/>
    </source>
</evidence>
<dbReference type="PANTHER" id="PTHR33112:SF10">
    <property type="entry name" value="TOL"/>
    <property type="match status" value="1"/>
</dbReference>
<dbReference type="Proteomes" id="UP001301769">
    <property type="component" value="Unassembled WGS sequence"/>
</dbReference>
<dbReference type="PANTHER" id="PTHR33112">
    <property type="entry name" value="DOMAIN PROTEIN, PUTATIVE-RELATED"/>
    <property type="match status" value="1"/>
</dbReference>
<feature type="non-terminal residue" evidence="2">
    <location>
        <position position="1"/>
    </location>
</feature>
<dbReference type="InterPro" id="IPR010730">
    <property type="entry name" value="HET"/>
</dbReference>
<organism evidence="2 3">
    <name type="scientific">Rhypophila decipiens</name>
    <dbReference type="NCBI Taxonomy" id="261697"/>
    <lineage>
        <taxon>Eukaryota</taxon>
        <taxon>Fungi</taxon>
        <taxon>Dikarya</taxon>
        <taxon>Ascomycota</taxon>
        <taxon>Pezizomycotina</taxon>
        <taxon>Sordariomycetes</taxon>
        <taxon>Sordariomycetidae</taxon>
        <taxon>Sordariales</taxon>
        <taxon>Naviculisporaceae</taxon>
        <taxon>Rhypophila</taxon>
    </lineage>
</organism>
<accession>A0AAN6Y0J4</accession>
<feature type="domain" description="Heterokaryon incompatibility" evidence="1">
    <location>
        <begin position="89"/>
        <end position="249"/>
    </location>
</feature>
<evidence type="ECO:0000313" key="2">
    <source>
        <dbReference type="EMBL" id="KAK4207947.1"/>
    </source>
</evidence>
<sequence length="636" mass="71867">DSGAARSGDVIGRYTGAGCLSLEKCTTTVDTWLRLCTAKHDKCSVTLSGCGQIDPRNSPLPTRCVRVDKSPDGLSFCLYDTQPNLRDAYITLSHRWTDETQKTMTTSANLSDRLRGKAFENLPRIFTDAFAVAASQDIRYVWIDSLCIVQGKDGEFVTEALKMADYYQNSTFTIACPAAALGTDIGLFNLNNMDHPSHGIQLIRLPYHNKTQEQDGFFYLYQANLNFDETFRQQVCNTEMMTRGWIFQEWILSRRIACFTPSGLFLQCQEKGPRNHLEEYVHNWSEGFVFAHFAVRYLIMTANITKGTYAQLHRSWEGMVETYSALSLTNVEKDRLVAMSGIANEFGRAFQAREAEVARTSRSSQDLASSEAARTYLAGIWRRELTRGLLWEIVKGGIHERLDHIPTWSWASICTQVKWADNVRDEDWKRFRDRIADDCRIVNVLNPRYNEGTKTFEDVDQQTFVNGPPELIPQDKGHNESAAENPRSRFPILCLRAKLQPIVIGGVFCSQDDKELAISLASRSPIFGVDNWRTVASPLNKKYIAGWASLEHADFQAIPEEDDDGLEALHVSTVQGIKGGIQLGYLSATHHVYNVLIVRSVGKVVRGYERVGVGRLFGRDFDQGFQQAEEMEIRLV</sequence>
<name>A0AAN6Y0J4_9PEZI</name>
<comment type="caution">
    <text evidence="2">The sequence shown here is derived from an EMBL/GenBank/DDBJ whole genome shotgun (WGS) entry which is preliminary data.</text>
</comment>
<keyword evidence="3" id="KW-1185">Reference proteome</keyword>